<evidence type="ECO:0000313" key="2">
    <source>
        <dbReference type="Proteomes" id="UP000018050"/>
    </source>
</evidence>
<gene>
    <name evidence="1" type="ORF">EAH_00049560</name>
</gene>
<dbReference type="RefSeq" id="XP_013246796.1">
    <property type="nucleotide sequence ID" value="XM_013391342.1"/>
</dbReference>
<dbReference type="Proteomes" id="UP000018050">
    <property type="component" value="Unassembled WGS sequence"/>
</dbReference>
<proteinExistence type="predicted"/>
<organism evidence="1 2">
    <name type="scientific">Eimeria acervulina</name>
    <name type="common">Coccidian parasite</name>
    <dbReference type="NCBI Taxonomy" id="5801"/>
    <lineage>
        <taxon>Eukaryota</taxon>
        <taxon>Sar</taxon>
        <taxon>Alveolata</taxon>
        <taxon>Apicomplexa</taxon>
        <taxon>Conoidasida</taxon>
        <taxon>Coccidia</taxon>
        <taxon>Eucoccidiorida</taxon>
        <taxon>Eimeriorina</taxon>
        <taxon>Eimeriidae</taxon>
        <taxon>Eimeria</taxon>
    </lineage>
</organism>
<dbReference type="GeneID" id="25273026"/>
<reference evidence="1" key="2">
    <citation type="submission" date="2013-10" db="EMBL/GenBank/DDBJ databases">
        <authorList>
            <person name="Aslett M."/>
        </authorList>
    </citation>
    <scope>NUCLEOTIDE SEQUENCE</scope>
    <source>
        <strain evidence="1">Houghton</strain>
    </source>
</reference>
<dbReference type="EMBL" id="HG673610">
    <property type="protein sequence ID" value="CDI84172.1"/>
    <property type="molecule type" value="Genomic_DNA"/>
</dbReference>
<name>U6GX54_EIMAC</name>
<sequence length="185" mass="20255">MFSPAVASRHGAPLVRGMHRGFSPHLINPAAAAAASASFLLQKRFLGNEVRGPDFDPLDLKTWKLHPHIEVVSAGLVRRAQSYGEFKEFCESLRLLLFVFGSAAVATDLLFFHPTRSAYWRSLSPLRWPGLLLSSFSGAKGTNGIFDFEREGMTVGPDGNVKTAAYAAFERAIQGSATVYELQLQ</sequence>
<accession>U6GX54</accession>
<dbReference type="AlphaFoldDB" id="U6GX54"/>
<evidence type="ECO:0000313" key="1">
    <source>
        <dbReference type="EMBL" id="CDI84172.1"/>
    </source>
</evidence>
<protein>
    <submittedName>
        <fullName evidence="1">Uncharacterized protein</fullName>
    </submittedName>
</protein>
<keyword evidence="2" id="KW-1185">Reference proteome</keyword>
<reference evidence="1" key="1">
    <citation type="submission" date="2013-10" db="EMBL/GenBank/DDBJ databases">
        <title>Genomic analysis of the causative agents of coccidiosis in chickens.</title>
        <authorList>
            <person name="Reid A.J."/>
            <person name="Blake D."/>
            <person name="Billington K."/>
            <person name="Browne H."/>
            <person name="Dunn M."/>
            <person name="Hung S."/>
            <person name="Kawahara F."/>
            <person name="Miranda-Saavedra D."/>
            <person name="Mourier T."/>
            <person name="Nagra H."/>
            <person name="Otto T.D."/>
            <person name="Rawlings N."/>
            <person name="Sanchez A."/>
            <person name="Sanders M."/>
            <person name="Subramaniam C."/>
            <person name="Tay Y."/>
            <person name="Dear P."/>
            <person name="Doerig C."/>
            <person name="Gruber A."/>
            <person name="Parkinson J."/>
            <person name="Shirley M."/>
            <person name="Wan K.L."/>
            <person name="Berriman M."/>
            <person name="Tomley F."/>
            <person name="Pain A."/>
        </authorList>
    </citation>
    <scope>NUCLEOTIDE SEQUENCE</scope>
    <source>
        <strain evidence="1">Houghton</strain>
    </source>
</reference>
<dbReference type="OMA" id="ATVYELQ"/>
<dbReference type="VEuPathDB" id="ToxoDB:EAH_00049560"/>
<dbReference type="OrthoDB" id="346528at2759"/>